<evidence type="ECO:0000256" key="3">
    <source>
        <dbReference type="ARBA" id="ARBA00022989"/>
    </source>
</evidence>
<proteinExistence type="predicted"/>
<feature type="transmembrane region" description="Helical" evidence="5">
    <location>
        <begin position="138"/>
        <end position="156"/>
    </location>
</feature>
<feature type="transmembrane region" description="Helical" evidence="5">
    <location>
        <begin position="290"/>
        <end position="312"/>
    </location>
</feature>
<feature type="transmembrane region" description="Helical" evidence="5">
    <location>
        <begin position="183"/>
        <end position="201"/>
    </location>
</feature>
<keyword evidence="2 5" id="KW-0812">Transmembrane</keyword>
<feature type="transmembrane region" description="Helical" evidence="5">
    <location>
        <begin position="324"/>
        <end position="341"/>
    </location>
</feature>
<feature type="transmembrane region" description="Helical" evidence="5">
    <location>
        <begin position="414"/>
        <end position="443"/>
    </location>
</feature>
<dbReference type="EMBL" id="JBFDAA010000007">
    <property type="protein sequence ID" value="KAL1130829.1"/>
    <property type="molecule type" value="Genomic_DNA"/>
</dbReference>
<protein>
    <recommendedName>
        <fullName evidence="6">SLC26A/SulP transporter domain-containing protein</fullName>
    </recommendedName>
</protein>
<feature type="transmembrane region" description="Helical" evidence="5">
    <location>
        <begin position="108"/>
        <end position="126"/>
    </location>
</feature>
<evidence type="ECO:0000256" key="5">
    <source>
        <dbReference type="SAM" id="Phobius"/>
    </source>
</evidence>
<dbReference type="InterPro" id="IPR001902">
    <property type="entry name" value="SLC26A/SulP_fam"/>
</dbReference>
<comment type="caution">
    <text evidence="7">The sequence shown here is derived from an EMBL/GenBank/DDBJ whole genome shotgun (WGS) entry which is preliminary data.</text>
</comment>
<accession>A0ABD0Z616</accession>
<feature type="non-terminal residue" evidence="7">
    <location>
        <position position="1"/>
    </location>
</feature>
<organism evidence="7 8">
    <name type="scientific">Ranatra chinensis</name>
    <dbReference type="NCBI Taxonomy" id="642074"/>
    <lineage>
        <taxon>Eukaryota</taxon>
        <taxon>Metazoa</taxon>
        <taxon>Ecdysozoa</taxon>
        <taxon>Arthropoda</taxon>
        <taxon>Hexapoda</taxon>
        <taxon>Insecta</taxon>
        <taxon>Pterygota</taxon>
        <taxon>Neoptera</taxon>
        <taxon>Paraneoptera</taxon>
        <taxon>Hemiptera</taxon>
        <taxon>Heteroptera</taxon>
        <taxon>Panheteroptera</taxon>
        <taxon>Nepomorpha</taxon>
        <taxon>Nepidae</taxon>
        <taxon>Ranatrinae</taxon>
        <taxon>Ranatra</taxon>
    </lineage>
</organism>
<evidence type="ECO:0000256" key="4">
    <source>
        <dbReference type="ARBA" id="ARBA00023136"/>
    </source>
</evidence>
<evidence type="ECO:0000256" key="2">
    <source>
        <dbReference type="ARBA" id="ARBA00022692"/>
    </source>
</evidence>
<feature type="domain" description="SLC26A/SulP transporter" evidence="6">
    <location>
        <begin position="36"/>
        <end position="422"/>
    </location>
</feature>
<dbReference type="InterPro" id="IPR011547">
    <property type="entry name" value="SLC26A/SulP_dom"/>
</dbReference>
<feature type="transmembrane region" description="Helical" evidence="5">
    <location>
        <begin position="361"/>
        <end position="380"/>
    </location>
</feature>
<sequence length="522" mass="57236">IRKNTYWKCKVQKFIYRHIPITYWLLNYSKEDAFCDVVAGVTICLTMVPQSIAYASLANLSPEFGLNSAFMGCFIYVFFGTIKEVVIGPSSLMALLTLEFTHDLNADFVILLCFICGIVELAMGLLKLGFIVELISSPVVSGFTSATSIIIIFSQIKGLLGVNFKSKGFIDNLMHLIKNITDIQHADFILGIGCIILLLILRQMKDIPISGRVPSKQIVKKLLWFLSISRNAMVVVIGSGISAYYINSGGKPPFITTNIVQSGLPQIQFPPVSSKLGNTTIDFPIMVQKLGSGIVVIPIVSILANVAIAKAFKEGPIDATQEMITLALANIFGSFVQSMPTSGAFTRSAVISASGVRTPLAGLYSASLTLLSLKFLAPYFHLIPRSTLSAILITAVIFLIDVKIFFSLWKNSKFDLSCLMCTLLCCVFLGVEIGLLIGITLSLSRLIYLFMRPVIKVEKFKKQYGSFIQVTPKIGLFFPTMDILSRLITEVALNEGMGVLPIVIDCTHFVGLDYTAAKVMYI</sequence>
<gene>
    <name evidence="7" type="ORF">AAG570_012070</name>
</gene>
<reference evidence="7 8" key="1">
    <citation type="submission" date="2024-07" db="EMBL/GenBank/DDBJ databases">
        <title>Chromosome-level genome assembly of the water stick insect Ranatra chinensis (Heteroptera: Nepidae).</title>
        <authorList>
            <person name="Liu X."/>
        </authorList>
    </citation>
    <scope>NUCLEOTIDE SEQUENCE [LARGE SCALE GENOMIC DNA]</scope>
    <source>
        <strain evidence="7">Cailab_2021Rc</strain>
        <tissue evidence="7">Muscle</tissue>
    </source>
</reference>
<evidence type="ECO:0000313" key="7">
    <source>
        <dbReference type="EMBL" id="KAL1130829.1"/>
    </source>
</evidence>
<feature type="transmembrane region" description="Helical" evidence="5">
    <location>
        <begin position="222"/>
        <end position="246"/>
    </location>
</feature>
<keyword evidence="3 5" id="KW-1133">Transmembrane helix</keyword>
<feature type="transmembrane region" description="Helical" evidence="5">
    <location>
        <begin position="69"/>
        <end position="88"/>
    </location>
</feature>
<dbReference type="GO" id="GO:0016020">
    <property type="term" value="C:membrane"/>
    <property type="evidence" value="ECO:0007669"/>
    <property type="project" value="UniProtKB-SubCell"/>
</dbReference>
<evidence type="ECO:0000313" key="8">
    <source>
        <dbReference type="Proteomes" id="UP001558652"/>
    </source>
</evidence>
<dbReference type="Proteomes" id="UP001558652">
    <property type="component" value="Unassembled WGS sequence"/>
</dbReference>
<keyword evidence="4 5" id="KW-0472">Membrane</keyword>
<dbReference type="Pfam" id="PF00916">
    <property type="entry name" value="Sulfate_transp"/>
    <property type="match status" value="1"/>
</dbReference>
<feature type="transmembrane region" description="Helical" evidence="5">
    <location>
        <begin position="387"/>
        <end position="408"/>
    </location>
</feature>
<evidence type="ECO:0000259" key="6">
    <source>
        <dbReference type="Pfam" id="PF00916"/>
    </source>
</evidence>
<dbReference type="AlphaFoldDB" id="A0ABD0Z616"/>
<dbReference type="PANTHER" id="PTHR11814">
    <property type="entry name" value="SULFATE TRANSPORTER"/>
    <property type="match status" value="1"/>
</dbReference>
<evidence type="ECO:0000256" key="1">
    <source>
        <dbReference type="ARBA" id="ARBA00004141"/>
    </source>
</evidence>
<name>A0ABD0Z616_9HEMI</name>
<comment type="subcellular location">
    <subcellularLocation>
        <location evidence="1">Membrane</location>
        <topology evidence="1">Multi-pass membrane protein</topology>
    </subcellularLocation>
</comment>
<keyword evidence="8" id="KW-1185">Reference proteome</keyword>